<keyword evidence="8" id="KW-0548">Nucleotidyltransferase</keyword>
<dbReference type="InterPro" id="IPR043502">
    <property type="entry name" value="DNA/RNA_pol_sf"/>
</dbReference>
<evidence type="ECO:0000313" key="15">
    <source>
        <dbReference type="Proteomes" id="UP000429607"/>
    </source>
</evidence>
<evidence type="ECO:0000256" key="10">
    <source>
        <dbReference type="ARBA" id="ARBA00023268"/>
    </source>
</evidence>
<sequence length="497" mass="55740">MNRTITERMRCLLNHFQLPQELWAEAAVMATYYVNIVPNSTRGMEVPYAVWYREQPPYSRLRTFGCAVLAYIDKVERRKMDSKARETIFVGYSRERRGYRLLDSNTRKAYCSHTVVFHEKKAGRIAKGATPELVSNVSTQQYLGIDSATMETIPSMLDEAHPNERCDSESSAVGSEHQNLPGGADGARSARSGGAAEEARSGGAVATEVAVENTRSGGTVVTVSGGAVVTQKRKRSEGAGSVEVRGTESQEENRSQADHLRGEDVPSPVVRLESLRVLLTLAAVWDYEVHQMDVTTAFLNDKIDVEVYMGQPEGFKVPGKENWVCRLLKSLYGLKQAPRVWFQLLKAFLEEQGFALLKSEACVAVKVIDGQLVFIPSYMDDLILFAPNIKLINEMKRIFIERFEMKDLGELHYILGWEVTRNRQERTIFISQSKYTKTVLERFNMEKCNGCKAPSTADLKLTKGMCAADEYQAIQICRRKYDVFNAGLASRSSLFGS</sequence>
<keyword evidence="1" id="KW-0540">Nuclease</keyword>
<keyword evidence="10" id="KW-0511">Multifunctional enzyme</keyword>
<comment type="caution">
    <text evidence="14">The sequence shown here is derived from an EMBL/GenBank/DDBJ whole genome shotgun (WGS) entry which is preliminary data.</text>
</comment>
<feature type="domain" description="Reverse transcriptase Ty1/copia-type" evidence="12">
    <location>
        <begin position="263"/>
        <end position="455"/>
    </location>
</feature>
<dbReference type="Pfam" id="PF07727">
    <property type="entry name" value="RVT_2"/>
    <property type="match status" value="1"/>
</dbReference>
<evidence type="ECO:0000256" key="1">
    <source>
        <dbReference type="ARBA" id="ARBA00022722"/>
    </source>
</evidence>
<dbReference type="PANTHER" id="PTHR42648:SF11">
    <property type="entry name" value="TRANSPOSON TY4-P GAG-POL POLYPROTEIN"/>
    <property type="match status" value="1"/>
</dbReference>
<dbReference type="GO" id="GO:0046872">
    <property type="term" value="F:metal ion binding"/>
    <property type="evidence" value="ECO:0007669"/>
    <property type="project" value="UniProtKB-KW"/>
</dbReference>
<dbReference type="EMBL" id="QXFV01004724">
    <property type="protein sequence ID" value="KAE8968129.1"/>
    <property type="molecule type" value="Genomic_DNA"/>
</dbReference>
<evidence type="ECO:0000313" key="14">
    <source>
        <dbReference type="EMBL" id="KAE8968129.1"/>
    </source>
</evidence>
<reference evidence="14 15" key="1">
    <citation type="submission" date="2018-09" db="EMBL/GenBank/DDBJ databases">
        <title>Genomic investigation of the strawberry pathogen Phytophthora fragariae indicates pathogenicity is determined by transcriptional variation in three key races.</title>
        <authorList>
            <person name="Adams T.M."/>
            <person name="Armitage A.D."/>
            <person name="Sobczyk M.K."/>
            <person name="Bates H.J."/>
            <person name="Dunwell J.M."/>
            <person name="Nellist C.F."/>
            <person name="Harrison R.J."/>
        </authorList>
    </citation>
    <scope>NUCLEOTIDE SEQUENCE [LARGE SCALE GENOMIC DNA]</scope>
    <source>
        <strain evidence="14 15">SCRP249</strain>
    </source>
</reference>
<protein>
    <submittedName>
        <fullName evidence="14">Uncharacterized protein</fullName>
    </submittedName>
</protein>
<dbReference type="InterPro" id="IPR057670">
    <property type="entry name" value="SH3_retrovirus"/>
</dbReference>
<dbReference type="Pfam" id="PF25597">
    <property type="entry name" value="SH3_retrovirus"/>
    <property type="match status" value="1"/>
</dbReference>
<keyword evidence="8" id="KW-0239">DNA-directed DNA polymerase</keyword>
<organism evidence="14 15">
    <name type="scientific">Phytophthora rubi</name>
    <dbReference type="NCBI Taxonomy" id="129364"/>
    <lineage>
        <taxon>Eukaryota</taxon>
        <taxon>Sar</taxon>
        <taxon>Stramenopiles</taxon>
        <taxon>Oomycota</taxon>
        <taxon>Peronosporomycetes</taxon>
        <taxon>Peronosporales</taxon>
        <taxon>Peronosporaceae</taxon>
        <taxon>Phytophthora</taxon>
    </lineage>
</organism>
<feature type="compositionally biased region" description="Low complexity" evidence="11">
    <location>
        <begin position="186"/>
        <end position="204"/>
    </location>
</feature>
<feature type="compositionally biased region" description="Polar residues" evidence="11">
    <location>
        <begin position="169"/>
        <end position="178"/>
    </location>
</feature>
<gene>
    <name evidence="14" type="ORF">PR001_g27885</name>
</gene>
<dbReference type="GO" id="GO:0003887">
    <property type="term" value="F:DNA-directed DNA polymerase activity"/>
    <property type="evidence" value="ECO:0007669"/>
    <property type="project" value="UniProtKB-KW"/>
</dbReference>
<evidence type="ECO:0000256" key="3">
    <source>
        <dbReference type="ARBA" id="ARBA00022759"/>
    </source>
</evidence>
<keyword evidence="4" id="KW-0378">Hydrolase</keyword>
<dbReference type="GO" id="GO:0004519">
    <property type="term" value="F:endonuclease activity"/>
    <property type="evidence" value="ECO:0007669"/>
    <property type="project" value="UniProtKB-KW"/>
</dbReference>
<keyword evidence="8" id="KW-0808">Transferase</keyword>
<dbReference type="PANTHER" id="PTHR42648">
    <property type="entry name" value="TRANSPOSASE, PUTATIVE-RELATED"/>
    <property type="match status" value="1"/>
</dbReference>
<evidence type="ECO:0000256" key="8">
    <source>
        <dbReference type="ARBA" id="ARBA00022932"/>
    </source>
</evidence>
<evidence type="ECO:0000256" key="11">
    <source>
        <dbReference type="SAM" id="MobiDB-lite"/>
    </source>
</evidence>
<keyword evidence="6" id="KW-0229">DNA integration</keyword>
<dbReference type="SUPFAM" id="SSF56672">
    <property type="entry name" value="DNA/RNA polymerases"/>
    <property type="match status" value="1"/>
</dbReference>
<keyword evidence="7" id="KW-0695">RNA-directed DNA polymerase</keyword>
<name>A0A6A3HDT5_9STRA</name>
<accession>A0A6A3HDT5</accession>
<dbReference type="InterPro" id="IPR039537">
    <property type="entry name" value="Retrotran_Ty1/copia-like"/>
</dbReference>
<keyword evidence="9" id="KW-0233">DNA recombination</keyword>
<dbReference type="GO" id="GO:0006310">
    <property type="term" value="P:DNA recombination"/>
    <property type="evidence" value="ECO:0007669"/>
    <property type="project" value="UniProtKB-KW"/>
</dbReference>
<evidence type="ECO:0000256" key="6">
    <source>
        <dbReference type="ARBA" id="ARBA00022908"/>
    </source>
</evidence>
<feature type="region of interest" description="Disordered" evidence="11">
    <location>
        <begin position="160"/>
        <end position="206"/>
    </location>
</feature>
<dbReference type="GO" id="GO:0016787">
    <property type="term" value="F:hydrolase activity"/>
    <property type="evidence" value="ECO:0007669"/>
    <property type="project" value="UniProtKB-KW"/>
</dbReference>
<evidence type="ECO:0000256" key="2">
    <source>
        <dbReference type="ARBA" id="ARBA00022723"/>
    </source>
</evidence>
<evidence type="ECO:0000256" key="9">
    <source>
        <dbReference type="ARBA" id="ARBA00023172"/>
    </source>
</evidence>
<dbReference type="InterPro" id="IPR013103">
    <property type="entry name" value="RVT_2"/>
</dbReference>
<evidence type="ECO:0000256" key="4">
    <source>
        <dbReference type="ARBA" id="ARBA00022801"/>
    </source>
</evidence>
<keyword evidence="2" id="KW-0479">Metal-binding</keyword>
<evidence type="ECO:0000256" key="5">
    <source>
        <dbReference type="ARBA" id="ARBA00022842"/>
    </source>
</evidence>
<dbReference type="AlphaFoldDB" id="A0A6A3HDT5"/>
<evidence type="ECO:0000259" key="12">
    <source>
        <dbReference type="Pfam" id="PF07727"/>
    </source>
</evidence>
<dbReference type="GO" id="GO:0003964">
    <property type="term" value="F:RNA-directed DNA polymerase activity"/>
    <property type="evidence" value="ECO:0007669"/>
    <property type="project" value="UniProtKB-KW"/>
</dbReference>
<feature type="domain" description="Retroviral polymerase SH3-like" evidence="13">
    <location>
        <begin position="66"/>
        <end position="122"/>
    </location>
</feature>
<keyword evidence="5" id="KW-0460">Magnesium</keyword>
<keyword evidence="3" id="KW-0255">Endonuclease</keyword>
<dbReference type="Proteomes" id="UP000429607">
    <property type="component" value="Unassembled WGS sequence"/>
</dbReference>
<evidence type="ECO:0000259" key="13">
    <source>
        <dbReference type="Pfam" id="PF25597"/>
    </source>
</evidence>
<evidence type="ECO:0000256" key="7">
    <source>
        <dbReference type="ARBA" id="ARBA00022918"/>
    </source>
</evidence>
<feature type="region of interest" description="Disordered" evidence="11">
    <location>
        <begin position="229"/>
        <end position="262"/>
    </location>
</feature>
<proteinExistence type="predicted"/>
<feature type="compositionally biased region" description="Basic and acidic residues" evidence="11">
    <location>
        <begin position="245"/>
        <end position="262"/>
    </location>
</feature>
<dbReference type="GO" id="GO:0015074">
    <property type="term" value="P:DNA integration"/>
    <property type="evidence" value="ECO:0007669"/>
    <property type="project" value="UniProtKB-KW"/>
</dbReference>